<evidence type="ECO:0000313" key="1">
    <source>
        <dbReference type="EMBL" id="AUB40748.1"/>
    </source>
</evidence>
<dbReference type="Proteomes" id="UP000232003">
    <property type="component" value="Chromosome"/>
</dbReference>
<keyword evidence="2" id="KW-1185">Reference proteome</keyword>
<name>A0A2K8SZ69_9NOSO</name>
<dbReference type="AlphaFoldDB" id="A0A2K8SZ69"/>
<sequence length="54" mass="6727">MLQSIKQLQQLLIHLQEKLKPFLYMEKHLLQSIKRLQQRLIHLQEKLKPFLYMK</sequence>
<proteinExistence type="predicted"/>
<organism evidence="1 2">
    <name type="scientific">Nostoc flagelliforme CCNUN1</name>
    <dbReference type="NCBI Taxonomy" id="2038116"/>
    <lineage>
        <taxon>Bacteria</taxon>
        <taxon>Bacillati</taxon>
        <taxon>Cyanobacteriota</taxon>
        <taxon>Cyanophyceae</taxon>
        <taxon>Nostocales</taxon>
        <taxon>Nostocaceae</taxon>
        <taxon>Nostoc</taxon>
    </lineage>
</organism>
<evidence type="ECO:0000313" key="2">
    <source>
        <dbReference type="Proteomes" id="UP000232003"/>
    </source>
</evidence>
<dbReference type="EMBL" id="CP024785">
    <property type="protein sequence ID" value="AUB40748.1"/>
    <property type="molecule type" value="Genomic_DNA"/>
</dbReference>
<reference evidence="1 2" key="1">
    <citation type="submission" date="2017-11" db="EMBL/GenBank/DDBJ databases">
        <title>Complete genome of a free-living desiccation-tolerant cyanobacterium and its photosynthetic adaptation to extreme terrestrial habitat.</title>
        <authorList>
            <person name="Shang J."/>
        </authorList>
    </citation>
    <scope>NUCLEOTIDE SEQUENCE [LARGE SCALE GENOMIC DNA]</scope>
    <source>
        <strain evidence="1 2">CCNUN1</strain>
    </source>
</reference>
<dbReference type="KEGG" id="nfl:COO91_06771"/>
<protein>
    <submittedName>
        <fullName evidence="1">Uncharacterized protein</fullName>
    </submittedName>
</protein>
<accession>A0A2K8SZ69</accession>
<gene>
    <name evidence="1" type="ORF">COO91_06771</name>
</gene>